<keyword evidence="1" id="KW-0812">Transmembrane</keyword>
<keyword evidence="3" id="KW-1185">Reference proteome</keyword>
<organism evidence="2 3">
    <name type="scientific">Halosimplex pelagicum</name>
    <dbReference type="NCBI Taxonomy" id="869886"/>
    <lineage>
        <taxon>Archaea</taxon>
        <taxon>Methanobacteriati</taxon>
        <taxon>Methanobacteriota</taxon>
        <taxon>Stenosarchaea group</taxon>
        <taxon>Halobacteria</taxon>
        <taxon>Halobacteriales</taxon>
        <taxon>Haloarculaceae</taxon>
        <taxon>Halosimplex</taxon>
    </lineage>
</organism>
<dbReference type="GeneID" id="56084082"/>
<feature type="transmembrane region" description="Helical" evidence="1">
    <location>
        <begin position="9"/>
        <end position="27"/>
    </location>
</feature>
<dbReference type="AlphaFoldDB" id="A0A7D5PD44"/>
<feature type="transmembrane region" description="Helical" evidence="1">
    <location>
        <begin position="33"/>
        <end position="53"/>
    </location>
</feature>
<accession>A0A7D5PD44</accession>
<sequence length="61" mass="6601">MSVAGVHEIVRFLLIFTLVVIAALHLTDTIESTSLFGSVLIIAIAVVAFQLGMQYSELNHS</sequence>
<evidence type="ECO:0000313" key="3">
    <source>
        <dbReference type="Proteomes" id="UP000509346"/>
    </source>
</evidence>
<dbReference type="EMBL" id="CP058909">
    <property type="protein sequence ID" value="QLH82998.1"/>
    <property type="molecule type" value="Genomic_DNA"/>
</dbReference>
<dbReference type="RefSeq" id="WP_179918056.1">
    <property type="nucleotide sequence ID" value="NZ_CP058909.1"/>
</dbReference>
<keyword evidence="1" id="KW-1133">Transmembrane helix</keyword>
<protein>
    <submittedName>
        <fullName evidence="2">Uncharacterized protein</fullName>
    </submittedName>
</protein>
<reference evidence="2 3" key="1">
    <citation type="submission" date="2020-07" db="EMBL/GenBank/DDBJ databases">
        <title>Halosimplex litoreum sp. nov. and Halosimplex rubrum sp. nov., isolated from different salt environments.</title>
        <authorList>
            <person name="Cui H."/>
        </authorList>
    </citation>
    <scope>NUCLEOTIDE SEQUENCE [LARGE SCALE GENOMIC DNA]</scope>
    <source>
        <strain evidence="2 3">R2</strain>
    </source>
</reference>
<evidence type="ECO:0000313" key="2">
    <source>
        <dbReference type="EMBL" id="QLH82998.1"/>
    </source>
</evidence>
<proteinExistence type="predicted"/>
<dbReference type="KEGG" id="hpel:HZS54_15795"/>
<gene>
    <name evidence="2" type="ORF">HZS54_15795</name>
</gene>
<dbReference type="Proteomes" id="UP000509346">
    <property type="component" value="Chromosome"/>
</dbReference>
<evidence type="ECO:0000256" key="1">
    <source>
        <dbReference type="SAM" id="Phobius"/>
    </source>
</evidence>
<name>A0A7D5PD44_9EURY</name>
<keyword evidence="1" id="KW-0472">Membrane</keyword>